<feature type="transmembrane region" description="Helical" evidence="7">
    <location>
        <begin position="67"/>
        <end position="93"/>
    </location>
</feature>
<evidence type="ECO:0000256" key="3">
    <source>
        <dbReference type="ARBA" id="ARBA00022475"/>
    </source>
</evidence>
<dbReference type="PANTHER" id="PTHR43227">
    <property type="entry name" value="BLL4140 PROTEIN"/>
    <property type="match status" value="1"/>
</dbReference>
<dbReference type="EMBL" id="JACJVO010000008">
    <property type="protein sequence ID" value="MBB6730654.1"/>
    <property type="molecule type" value="Genomic_DNA"/>
</dbReference>
<protein>
    <submittedName>
        <fullName evidence="9">Sugar ABC transporter permease</fullName>
    </submittedName>
</protein>
<dbReference type="InterPro" id="IPR000515">
    <property type="entry name" value="MetI-like"/>
</dbReference>
<proteinExistence type="inferred from homology"/>
<evidence type="ECO:0000256" key="4">
    <source>
        <dbReference type="ARBA" id="ARBA00022692"/>
    </source>
</evidence>
<dbReference type="AlphaFoldDB" id="A0A7X0SIM3"/>
<keyword evidence="2 7" id="KW-0813">Transport</keyword>
<evidence type="ECO:0000259" key="8">
    <source>
        <dbReference type="PROSITE" id="PS50928"/>
    </source>
</evidence>
<comment type="subcellular location">
    <subcellularLocation>
        <location evidence="1 7">Cell membrane</location>
        <topology evidence="1 7">Multi-pass membrane protein</topology>
    </subcellularLocation>
</comment>
<keyword evidence="6 7" id="KW-0472">Membrane</keyword>
<keyword evidence="3" id="KW-1003">Cell membrane</keyword>
<keyword evidence="5 7" id="KW-1133">Transmembrane helix</keyword>
<feature type="transmembrane region" description="Helical" evidence="7">
    <location>
        <begin position="266"/>
        <end position="286"/>
    </location>
</feature>
<dbReference type="GO" id="GO:0055085">
    <property type="term" value="P:transmembrane transport"/>
    <property type="evidence" value="ECO:0007669"/>
    <property type="project" value="InterPro"/>
</dbReference>
<dbReference type="Pfam" id="PF00528">
    <property type="entry name" value="BPD_transp_1"/>
    <property type="match status" value="1"/>
</dbReference>
<dbReference type="PROSITE" id="PS50928">
    <property type="entry name" value="ABC_TM1"/>
    <property type="match status" value="1"/>
</dbReference>
<sequence>MRNKLAIHYHVMLIPAIVILGLFSIYPLFGLMIAFEDFKPGRGIWHSPFVGWENFQYVFMLPDIKQIFYNTVSIAIMKIVFTQLFAIVFALLLNEVKNLLFKKTVQTIVYLPHFISWVLLGGIIINVLSLDGIVNEALQAIGIPPIFFLGSNHWFPGVMVGTHVWQEFGFSAIVYLAALTGINPSLYEAAAIDGAGRFKRLLHISLPGITATIILLLTLDLQNVLNAGFEQILNLYNPMVYQSGDIIDTYVYRAGLREFQYELGTAVGLLKSAVSFVLIAISYFLASKFANYRIF</sequence>
<accession>A0A7X0SIM3</accession>
<dbReference type="SUPFAM" id="SSF161098">
    <property type="entry name" value="MetI-like"/>
    <property type="match status" value="1"/>
</dbReference>
<dbReference type="Proteomes" id="UP000564644">
    <property type="component" value="Unassembled WGS sequence"/>
</dbReference>
<evidence type="ECO:0000256" key="2">
    <source>
        <dbReference type="ARBA" id="ARBA00022448"/>
    </source>
</evidence>
<evidence type="ECO:0000313" key="9">
    <source>
        <dbReference type="EMBL" id="MBB6730654.1"/>
    </source>
</evidence>
<evidence type="ECO:0000313" key="10">
    <source>
        <dbReference type="Proteomes" id="UP000564644"/>
    </source>
</evidence>
<keyword evidence="10" id="KW-1185">Reference proteome</keyword>
<comment type="caution">
    <text evidence="9">The sequence shown here is derived from an EMBL/GenBank/DDBJ whole genome shotgun (WGS) entry which is preliminary data.</text>
</comment>
<name>A0A7X0SIM3_9BACL</name>
<dbReference type="Gene3D" id="1.10.3720.10">
    <property type="entry name" value="MetI-like"/>
    <property type="match status" value="1"/>
</dbReference>
<dbReference type="RefSeq" id="WP_185128318.1">
    <property type="nucleotide sequence ID" value="NZ_JACJVO010000008.1"/>
</dbReference>
<gene>
    <name evidence="9" type="ORF">H7C18_07030</name>
</gene>
<feature type="transmembrane region" description="Helical" evidence="7">
    <location>
        <begin position="168"/>
        <end position="189"/>
    </location>
</feature>
<evidence type="ECO:0000256" key="6">
    <source>
        <dbReference type="ARBA" id="ARBA00023136"/>
    </source>
</evidence>
<evidence type="ECO:0000256" key="1">
    <source>
        <dbReference type="ARBA" id="ARBA00004651"/>
    </source>
</evidence>
<feature type="transmembrane region" description="Helical" evidence="7">
    <location>
        <begin position="201"/>
        <end position="219"/>
    </location>
</feature>
<reference evidence="9 10" key="1">
    <citation type="submission" date="2020-08" db="EMBL/GenBank/DDBJ databases">
        <title>Cohnella phylogeny.</title>
        <authorList>
            <person name="Dunlap C."/>
        </authorList>
    </citation>
    <scope>NUCLEOTIDE SEQUENCE [LARGE SCALE GENOMIC DNA]</scope>
    <source>
        <strain evidence="9 10">CBP 2801</strain>
    </source>
</reference>
<feature type="transmembrane region" description="Helical" evidence="7">
    <location>
        <begin position="105"/>
        <end position="128"/>
    </location>
</feature>
<dbReference type="CDD" id="cd06261">
    <property type="entry name" value="TM_PBP2"/>
    <property type="match status" value="1"/>
</dbReference>
<evidence type="ECO:0000256" key="5">
    <source>
        <dbReference type="ARBA" id="ARBA00022989"/>
    </source>
</evidence>
<dbReference type="InterPro" id="IPR035906">
    <property type="entry name" value="MetI-like_sf"/>
</dbReference>
<dbReference type="PANTHER" id="PTHR43227:SF11">
    <property type="entry name" value="BLL4140 PROTEIN"/>
    <property type="match status" value="1"/>
</dbReference>
<dbReference type="InterPro" id="IPR050809">
    <property type="entry name" value="UgpAE/MalFG_permease"/>
</dbReference>
<comment type="similarity">
    <text evidence="7">Belongs to the binding-protein-dependent transport system permease family.</text>
</comment>
<feature type="domain" description="ABC transmembrane type-1" evidence="8">
    <location>
        <begin position="68"/>
        <end position="282"/>
    </location>
</feature>
<feature type="transmembrane region" description="Helical" evidence="7">
    <location>
        <begin position="12"/>
        <end position="35"/>
    </location>
</feature>
<evidence type="ECO:0000256" key="7">
    <source>
        <dbReference type="RuleBase" id="RU363032"/>
    </source>
</evidence>
<dbReference type="GO" id="GO:0005886">
    <property type="term" value="C:plasma membrane"/>
    <property type="evidence" value="ECO:0007669"/>
    <property type="project" value="UniProtKB-SubCell"/>
</dbReference>
<keyword evidence="4 7" id="KW-0812">Transmembrane</keyword>
<organism evidence="9 10">
    <name type="scientific">Cohnella zeiphila</name>
    <dbReference type="NCBI Taxonomy" id="2761120"/>
    <lineage>
        <taxon>Bacteria</taxon>
        <taxon>Bacillati</taxon>
        <taxon>Bacillota</taxon>
        <taxon>Bacilli</taxon>
        <taxon>Bacillales</taxon>
        <taxon>Paenibacillaceae</taxon>
        <taxon>Cohnella</taxon>
    </lineage>
</organism>